<keyword evidence="15" id="KW-1185">Reference proteome</keyword>
<dbReference type="KEGG" id="bav:BAV1774"/>
<dbReference type="InterPro" id="IPR037224">
    <property type="entry name" value="PapC_N_sf"/>
</dbReference>
<dbReference type="EMBL" id="AM167904">
    <property type="protein sequence ID" value="CAJ49382.1"/>
    <property type="molecule type" value="Genomic_DNA"/>
</dbReference>
<dbReference type="InterPro" id="IPR025885">
    <property type="entry name" value="PapC_N"/>
</dbReference>
<evidence type="ECO:0000256" key="1">
    <source>
        <dbReference type="ARBA" id="ARBA00004571"/>
    </source>
</evidence>
<keyword evidence="3 10" id="KW-0813">Transport</keyword>
<dbReference type="PANTHER" id="PTHR30451:SF21">
    <property type="entry name" value="FIMBRIAL USHER DOMAIN-CONTAINING PROTEIN YDET-RELATED"/>
    <property type="match status" value="1"/>
</dbReference>
<dbReference type="Gene3D" id="2.60.40.2070">
    <property type="match status" value="1"/>
</dbReference>
<feature type="domain" description="PapC-like C-terminal" evidence="12">
    <location>
        <begin position="764"/>
        <end position="821"/>
    </location>
</feature>
<keyword evidence="7 11" id="KW-0732">Signal</keyword>
<dbReference type="PROSITE" id="PS01151">
    <property type="entry name" value="FIMBRIAL_USHER"/>
    <property type="match status" value="1"/>
</dbReference>
<sequence>VKPLRHLLRNGSAALVLALTPAAAALAQEEAVFDSRFLHRSPGQPPVDLSVFAKSNRVVAGPHDVMMRLNELPIGRREVDFERVEGKLDAQPCLPVPFLEEIGVNVQALPALLNPDLPACGALAALPGAIAQYNPDTNLLNLYIPQAMLKRRARGVVDRSLWDDGTTAFWTSYRLSYGQTRYSGDYGNDRNTTTFLSVRNGFNLGEWRFRANGSYYRNAGNTDWNWNDFYAQRGLPAWRGLMRLGDSSTSGRVFNAVRLRGVQLQSDDGMLPDSLRGYAPVVRGIAQGNSKVTIRQNGVVLYSTFVPAGPFVIDDLYSTPGGGDLEVEIEEIGGRTTRYFQPFAALPVMMREGVWNYNFGAGQYRHNYNTSRPYVGQFTLAYGLPLGMTAYGGAMAAQQGYQAGSLGIAFNMAYLGAISFDDTLSRSEDAQGKRQTGHALRLQYAKSFAEIGTDFTLAGYRYNSSGFRSLEDAVRDREYNKGYRYDRYTGQVYSNLYTRQHEYQLSLSQRIANRASISFNYYGVTYRNAPYNSTFSQLSFSSYVGRVGYAINYGINRSAWGERSNTVMLSLTIPLGGRHSAGYSISHGNDQGTSNDVSLSGSLTDDTSLTYALQTGLSSGGNAEGNRGSHGYASLGYSAPLAVINVNHGYSRNSSNSSVDISGALVIDDKGPLVGQSIGETAVIVDAPGAAGATVASYPGVRTNSQGRALVPYASPFRENRIALAAGDDDPDATLKQNVQNVVPTRGAIVVAKFDTEIGRTVFLVLRRADGSFLPFGSSIFDADGQQRGIVGPVGRVWLSGITGAARFTVKTNSTDCAFQIDSAQEKTSGTPLAKELVCG</sequence>
<dbReference type="STRING" id="360910.BAV1774"/>
<dbReference type="InterPro" id="IPR042186">
    <property type="entry name" value="FimD_plug_dom"/>
</dbReference>
<keyword evidence="4" id="KW-1134">Transmembrane beta strand</keyword>
<feature type="signal peptide" evidence="11">
    <location>
        <begin position="1"/>
        <end position="27"/>
    </location>
</feature>
<proteinExistence type="inferred from homology"/>
<dbReference type="AlphaFoldDB" id="Q2L0Z7"/>
<keyword evidence="6 10" id="KW-0812">Transmembrane</keyword>
<evidence type="ECO:0000256" key="7">
    <source>
        <dbReference type="ARBA" id="ARBA00022729"/>
    </source>
</evidence>
<dbReference type="HOGENOM" id="CLU_009120_3_1_4"/>
<dbReference type="SUPFAM" id="SSF141729">
    <property type="entry name" value="FimD N-terminal domain-like"/>
    <property type="match status" value="1"/>
</dbReference>
<keyword evidence="8 10" id="KW-0472">Membrane</keyword>
<comment type="subcellular location">
    <subcellularLocation>
        <location evidence="1 10">Cell outer membrane</location>
        <topology evidence="1 10">Multi-pass membrane protein</topology>
    </subcellularLocation>
</comment>
<protein>
    <submittedName>
        <fullName evidence="14">Fimbrial usher</fullName>
    </submittedName>
</protein>
<dbReference type="Proteomes" id="UP000001977">
    <property type="component" value="Chromosome"/>
</dbReference>
<evidence type="ECO:0000256" key="2">
    <source>
        <dbReference type="ARBA" id="ARBA00008064"/>
    </source>
</evidence>
<evidence type="ECO:0000313" key="15">
    <source>
        <dbReference type="Proteomes" id="UP000001977"/>
    </source>
</evidence>
<evidence type="ECO:0000256" key="6">
    <source>
        <dbReference type="ARBA" id="ARBA00022692"/>
    </source>
</evidence>
<dbReference type="Gene3D" id="3.10.20.410">
    <property type="match status" value="1"/>
</dbReference>
<dbReference type="PANTHER" id="PTHR30451">
    <property type="entry name" value="OUTER MEMBRANE USHER PROTEIN"/>
    <property type="match status" value="1"/>
</dbReference>
<reference evidence="14 15" key="1">
    <citation type="journal article" date="2006" name="J. Bacteriol.">
        <title>Comparison of the genome sequence of the poultry pathogen Bordetella avium with those of B. bronchiseptica, B. pertussis, and B. parapertussis reveals extensive diversity in surface structures associated with host interaction.</title>
        <authorList>
            <person name="Sebaihia M."/>
            <person name="Preston A."/>
            <person name="Maskell D.J."/>
            <person name="Kuzmiak H."/>
            <person name="Connell T.D."/>
            <person name="King N.D."/>
            <person name="Orndorff P.E."/>
            <person name="Miyamoto D.M."/>
            <person name="Thomson N.R."/>
            <person name="Harris D."/>
            <person name="Goble A."/>
            <person name="Lord A."/>
            <person name="Murphy L."/>
            <person name="Quail M.A."/>
            <person name="Rutter S."/>
            <person name="Squares R."/>
            <person name="Squares S."/>
            <person name="Woodward J."/>
            <person name="Parkhill J."/>
            <person name="Temple L.M."/>
        </authorList>
    </citation>
    <scope>NUCLEOTIDE SEQUENCE [LARGE SCALE GENOMIC DNA]</scope>
    <source>
        <strain evidence="14 15">197N</strain>
    </source>
</reference>
<evidence type="ECO:0000259" key="13">
    <source>
        <dbReference type="Pfam" id="PF13954"/>
    </source>
</evidence>
<dbReference type="InterPro" id="IPR025949">
    <property type="entry name" value="PapC-like_C"/>
</dbReference>
<dbReference type="Gene3D" id="2.60.40.2610">
    <property type="entry name" value="Outer membrane usher protein FimD, plug domain"/>
    <property type="match status" value="1"/>
</dbReference>
<evidence type="ECO:0000256" key="5">
    <source>
        <dbReference type="ARBA" id="ARBA00022558"/>
    </source>
</evidence>
<dbReference type="GO" id="GO:0015473">
    <property type="term" value="F:fimbrial usher porin activity"/>
    <property type="evidence" value="ECO:0007669"/>
    <property type="project" value="InterPro"/>
</dbReference>
<dbReference type="GO" id="GO:0009279">
    <property type="term" value="C:cell outer membrane"/>
    <property type="evidence" value="ECO:0007669"/>
    <property type="project" value="UniProtKB-SubCell"/>
</dbReference>
<keyword evidence="5 10" id="KW-1029">Fimbrium biogenesis</keyword>
<dbReference type="GO" id="GO:0009297">
    <property type="term" value="P:pilus assembly"/>
    <property type="evidence" value="ECO:0007669"/>
    <property type="project" value="InterPro"/>
</dbReference>
<dbReference type="InterPro" id="IPR018030">
    <property type="entry name" value="Fimbrial_membr_usher_CS"/>
</dbReference>
<keyword evidence="9 10" id="KW-0998">Cell outer membrane</keyword>
<evidence type="ECO:0000256" key="3">
    <source>
        <dbReference type="ARBA" id="ARBA00022448"/>
    </source>
</evidence>
<evidence type="ECO:0000256" key="11">
    <source>
        <dbReference type="SAM" id="SignalP"/>
    </source>
</evidence>
<dbReference type="Pfam" id="PF00577">
    <property type="entry name" value="Usher"/>
    <property type="match status" value="1"/>
</dbReference>
<evidence type="ECO:0000256" key="4">
    <source>
        <dbReference type="ARBA" id="ARBA00022452"/>
    </source>
</evidence>
<evidence type="ECO:0000256" key="8">
    <source>
        <dbReference type="ARBA" id="ARBA00023136"/>
    </source>
</evidence>
<dbReference type="Pfam" id="PF13954">
    <property type="entry name" value="PapC_N"/>
    <property type="match status" value="1"/>
</dbReference>
<accession>Q2L0Z7</accession>
<feature type="domain" description="PapC N-terminal" evidence="13">
    <location>
        <begin position="33"/>
        <end position="176"/>
    </location>
</feature>
<evidence type="ECO:0000256" key="10">
    <source>
        <dbReference type="RuleBase" id="RU003884"/>
    </source>
</evidence>
<name>Q2L0Z7_BORA1</name>
<dbReference type="eggNOG" id="COG3188">
    <property type="taxonomic scope" value="Bacteria"/>
</dbReference>
<dbReference type="InterPro" id="IPR000015">
    <property type="entry name" value="Fimb_usher"/>
</dbReference>
<dbReference type="Pfam" id="PF13953">
    <property type="entry name" value="PapC_C"/>
    <property type="match status" value="1"/>
</dbReference>
<organism evidence="14 15">
    <name type="scientific">Bordetella avium (strain 197N)</name>
    <dbReference type="NCBI Taxonomy" id="360910"/>
    <lineage>
        <taxon>Bacteria</taxon>
        <taxon>Pseudomonadati</taxon>
        <taxon>Pseudomonadota</taxon>
        <taxon>Betaproteobacteria</taxon>
        <taxon>Burkholderiales</taxon>
        <taxon>Alcaligenaceae</taxon>
        <taxon>Bordetella</taxon>
    </lineage>
</organism>
<dbReference type="InterPro" id="IPR043142">
    <property type="entry name" value="PapC-like_C_sf"/>
</dbReference>
<evidence type="ECO:0000313" key="14">
    <source>
        <dbReference type="EMBL" id="CAJ49382.1"/>
    </source>
</evidence>
<comment type="similarity">
    <text evidence="2 10">Belongs to the fimbrial export usher family.</text>
</comment>
<evidence type="ECO:0000256" key="9">
    <source>
        <dbReference type="ARBA" id="ARBA00023237"/>
    </source>
</evidence>
<feature type="non-terminal residue" evidence="14">
    <location>
        <position position="1"/>
    </location>
</feature>
<dbReference type="Gene3D" id="2.60.40.3110">
    <property type="match status" value="1"/>
</dbReference>
<evidence type="ECO:0000259" key="12">
    <source>
        <dbReference type="Pfam" id="PF13953"/>
    </source>
</evidence>
<feature type="chain" id="PRO_5004212098" evidence="11">
    <location>
        <begin position="28"/>
        <end position="840"/>
    </location>
</feature>
<gene>
    <name evidence="14" type="primary">lpfC</name>
    <name evidence="14" type="ordered locus">BAV1774</name>
</gene>